<accession>A0ABD0SPL7</accession>
<proteinExistence type="predicted"/>
<comment type="caution">
    <text evidence="2">The sequence shown here is derived from an EMBL/GenBank/DDBJ whole genome shotgun (WGS) entry which is preliminary data.</text>
</comment>
<gene>
    <name evidence="2" type="ORF">ABMA28_004971</name>
</gene>
<evidence type="ECO:0000256" key="1">
    <source>
        <dbReference type="SAM" id="SignalP"/>
    </source>
</evidence>
<evidence type="ECO:0000313" key="3">
    <source>
        <dbReference type="Proteomes" id="UP001549921"/>
    </source>
</evidence>
<feature type="chain" id="PRO_5044842761" evidence="1">
    <location>
        <begin position="24"/>
        <end position="645"/>
    </location>
</feature>
<protein>
    <submittedName>
        <fullName evidence="2">Uncharacterized protein</fullName>
    </submittedName>
</protein>
<name>A0ABD0SPL7_LOXSC</name>
<sequence length="645" mass="74046">MEHFKVFSVKAQLVCLICIISQAQIKGNSVQGTLPDLATLFKIVQAFIDPFVNSVGDSSATELRTLEEESVAKVIKNKIEELKPFLQDNDEIKLRKDDEDNNLTLEGSEETTIIEFVRNDKLKQKDNLRSKENKEKETTLKAKVDKYKVTRRKIKELLRSEKVSKKTQGLVINTLDEMMSKLLENKCTLNSENVNQIHKKTDNTVPTVTDWNEGLNEIKKYLILRSGNNSTEVFPGVKLYLMIEKIYEFLTQVSKDADELRDYKLNCKFVKQNTKRTKNKENTVLRSGKKTSNTIKKHKCEHFQICSQELSNFMANLFIKLNDTAVSNLRNYAAMFARDVNTEDSQEIEHVVTVINKTSDLAEHKITTTFKKQTNDFKLNADKDEDANYYALKYYIKDNIGSAKTFIKEELNSPQSGLQLTVRNDISVNLDVDLDNLQRDLKSRICPTFSTCNSKQVERRYGYSGDVRFPNKNSVYVKVQVSLDDEIKNSIARPRALYNKYKETGSKNLKNIYHNRVKKIYHNSKESKSLKKIYHNSKESKSLKKIYHNSKESKSLKNIYHNSLKKIYHNSKESKLQYRKFKDGTKGSDENTQLKATRTTISSSNTTGITTIKETVTVTTTASTTTTVPTKVDSAENNTDTFILK</sequence>
<feature type="signal peptide" evidence="1">
    <location>
        <begin position="1"/>
        <end position="23"/>
    </location>
</feature>
<reference evidence="2 3" key="1">
    <citation type="submission" date="2024-06" db="EMBL/GenBank/DDBJ databases">
        <title>A chromosome-level genome assembly of beet webworm, Loxostege sticticalis.</title>
        <authorList>
            <person name="Zhang Y."/>
        </authorList>
    </citation>
    <scope>NUCLEOTIDE SEQUENCE [LARGE SCALE GENOMIC DNA]</scope>
    <source>
        <strain evidence="2">AQ028</strain>
        <tissue evidence="2">Male pupae</tissue>
    </source>
</reference>
<keyword evidence="1" id="KW-0732">Signal</keyword>
<dbReference type="EMBL" id="JBEDNZ010000017">
    <property type="protein sequence ID" value="KAL0821507.1"/>
    <property type="molecule type" value="Genomic_DNA"/>
</dbReference>
<evidence type="ECO:0000313" key="2">
    <source>
        <dbReference type="EMBL" id="KAL0821507.1"/>
    </source>
</evidence>
<dbReference type="AlphaFoldDB" id="A0ABD0SPL7"/>
<dbReference type="Proteomes" id="UP001549921">
    <property type="component" value="Unassembled WGS sequence"/>
</dbReference>
<organism evidence="2 3">
    <name type="scientific">Loxostege sticticalis</name>
    <name type="common">Beet webworm moth</name>
    <dbReference type="NCBI Taxonomy" id="481309"/>
    <lineage>
        <taxon>Eukaryota</taxon>
        <taxon>Metazoa</taxon>
        <taxon>Ecdysozoa</taxon>
        <taxon>Arthropoda</taxon>
        <taxon>Hexapoda</taxon>
        <taxon>Insecta</taxon>
        <taxon>Pterygota</taxon>
        <taxon>Neoptera</taxon>
        <taxon>Endopterygota</taxon>
        <taxon>Lepidoptera</taxon>
        <taxon>Glossata</taxon>
        <taxon>Ditrysia</taxon>
        <taxon>Pyraloidea</taxon>
        <taxon>Crambidae</taxon>
        <taxon>Pyraustinae</taxon>
        <taxon>Loxostege</taxon>
    </lineage>
</organism>